<dbReference type="EC" id="2.7.11.11" evidence="1"/>
<sequence>MQYMDIKHDRSTTADTRMGPNNSTKRSPTDIYTFLEKEKEKFIEKLESPIRQNANFEDFELIRTIGTGSFGRVILVKHRKDSENEKLALKILDKQVIVKMKQIDHTLAEKKILQAVSCPFIVKLLYTFKDNSYLYLALEYAPGGELFTHLRAMGRYTEDMARFYSAQIVLAFEYLHHLGVIYRDLKPENLLFASDGYLKMTDFGFAKRVKDRTWTLCGTPEYLAPEIILSRGYNKGVDYWALGVLMYEMSAGYPPFFADQPIQIYEKIVSGRVRFPNHFSVEIKDLLKNLLQVDLTRRYGNLKSGVKDIKEHRWYKDLDFIAIYEKTIPAPFIPRTDKENYETYEEQPLAVGTTERFPREFLDF</sequence>
<dbReference type="FunFam" id="1.10.510.10:FF:000005">
    <property type="entry name" value="cAMP-dependent protein kinase catalytic subunit alpha"/>
    <property type="match status" value="1"/>
</dbReference>
<keyword evidence="18" id="KW-1185">Reference proteome</keyword>
<dbReference type="Proteomes" id="UP000663854">
    <property type="component" value="Unassembled WGS sequence"/>
</dbReference>
<dbReference type="SUPFAM" id="SSF56112">
    <property type="entry name" value="Protein kinase-like (PK-like)"/>
    <property type="match status" value="1"/>
</dbReference>
<protein>
    <recommendedName>
        <fullName evidence="1">cAMP-dependent protein kinase</fullName>
        <ecNumber evidence="1">2.7.11.11</ecNumber>
    </recommendedName>
</protein>
<accession>A0A814WJM3</accession>
<keyword evidence="6 10" id="KW-0067">ATP-binding</keyword>
<dbReference type="InterPro" id="IPR000961">
    <property type="entry name" value="AGC-kinase_C"/>
</dbReference>
<gene>
    <name evidence="16" type="ORF">JXQ802_LOCUS39060</name>
    <name evidence="15" type="ORF">PYM288_LOCUS24950</name>
</gene>
<dbReference type="Gene3D" id="3.30.200.20">
    <property type="entry name" value="Phosphorylase Kinase, domain 1"/>
    <property type="match status" value="1"/>
</dbReference>
<evidence type="ECO:0000259" key="14">
    <source>
        <dbReference type="PROSITE" id="PS51285"/>
    </source>
</evidence>
<dbReference type="PROSITE" id="PS00108">
    <property type="entry name" value="PROTEIN_KINASE_ST"/>
    <property type="match status" value="1"/>
</dbReference>
<dbReference type="GO" id="GO:0005952">
    <property type="term" value="C:cAMP-dependent protein kinase complex"/>
    <property type="evidence" value="ECO:0007669"/>
    <property type="project" value="TreeGrafter"/>
</dbReference>
<dbReference type="PROSITE" id="PS51285">
    <property type="entry name" value="AGC_KINASE_CTER"/>
    <property type="match status" value="1"/>
</dbReference>
<dbReference type="InterPro" id="IPR008271">
    <property type="entry name" value="Ser/Thr_kinase_AS"/>
</dbReference>
<dbReference type="SMART" id="SM00220">
    <property type="entry name" value="S_TKc"/>
    <property type="match status" value="1"/>
</dbReference>
<dbReference type="PANTHER" id="PTHR24353:SF153">
    <property type="entry name" value="CAMP-DEPENDENT PROTEIN KINASE CATALYTIC SUBUNIT 1"/>
    <property type="match status" value="1"/>
</dbReference>
<evidence type="ECO:0000256" key="3">
    <source>
        <dbReference type="ARBA" id="ARBA00022679"/>
    </source>
</evidence>
<keyword evidence="2 11" id="KW-0723">Serine/threonine-protein kinase</keyword>
<comment type="catalytic activity">
    <reaction evidence="8">
        <text>L-threonyl-[protein] + ATP = O-phospho-L-threonyl-[protein] + ADP + H(+)</text>
        <dbReference type="Rhea" id="RHEA:46608"/>
        <dbReference type="Rhea" id="RHEA-COMP:11060"/>
        <dbReference type="Rhea" id="RHEA-COMP:11605"/>
        <dbReference type="ChEBI" id="CHEBI:15378"/>
        <dbReference type="ChEBI" id="CHEBI:30013"/>
        <dbReference type="ChEBI" id="CHEBI:30616"/>
        <dbReference type="ChEBI" id="CHEBI:61977"/>
        <dbReference type="ChEBI" id="CHEBI:456216"/>
        <dbReference type="EC" id="2.7.11.11"/>
    </reaction>
</comment>
<dbReference type="GO" id="GO:0005524">
    <property type="term" value="F:ATP binding"/>
    <property type="evidence" value="ECO:0007669"/>
    <property type="project" value="UniProtKB-UniRule"/>
</dbReference>
<feature type="region of interest" description="Disordered" evidence="12">
    <location>
        <begin position="1"/>
        <end position="28"/>
    </location>
</feature>
<keyword evidence="7" id="KW-0114">cAMP</keyword>
<proteinExistence type="inferred from homology"/>
<dbReference type="Gene3D" id="1.10.510.10">
    <property type="entry name" value="Transferase(Phosphotransferase) domain 1"/>
    <property type="match status" value="1"/>
</dbReference>
<dbReference type="EMBL" id="CAJNOL010002218">
    <property type="protein sequence ID" value="CAF1476613.1"/>
    <property type="molecule type" value="Genomic_DNA"/>
</dbReference>
<evidence type="ECO:0000313" key="17">
    <source>
        <dbReference type="Proteomes" id="UP000663854"/>
    </source>
</evidence>
<keyword evidence="3" id="KW-0808">Transferase</keyword>
<evidence type="ECO:0000256" key="4">
    <source>
        <dbReference type="ARBA" id="ARBA00022741"/>
    </source>
</evidence>
<comment type="caution">
    <text evidence="15">The sequence shown here is derived from an EMBL/GenBank/DDBJ whole genome shotgun (WGS) entry which is preliminary data.</text>
</comment>
<evidence type="ECO:0000313" key="16">
    <source>
        <dbReference type="EMBL" id="CAF1476613.1"/>
    </source>
</evidence>
<dbReference type="InterPro" id="IPR000719">
    <property type="entry name" value="Prot_kinase_dom"/>
</dbReference>
<dbReference type="FunFam" id="3.30.200.20:FF:000005">
    <property type="entry name" value="cAMP-dependent protein kinase catalytic subunit"/>
    <property type="match status" value="1"/>
</dbReference>
<keyword evidence="4 10" id="KW-0547">Nucleotide-binding</keyword>
<feature type="compositionally biased region" description="Polar residues" evidence="12">
    <location>
        <begin position="13"/>
        <end position="26"/>
    </location>
</feature>
<reference evidence="15" key="1">
    <citation type="submission" date="2021-02" db="EMBL/GenBank/DDBJ databases">
        <authorList>
            <person name="Nowell W R."/>
        </authorList>
    </citation>
    <scope>NUCLEOTIDE SEQUENCE</scope>
</reference>
<evidence type="ECO:0000256" key="12">
    <source>
        <dbReference type="SAM" id="MobiDB-lite"/>
    </source>
</evidence>
<evidence type="ECO:0000256" key="8">
    <source>
        <dbReference type="ARBA" id="ARBA00047292"/>
    </source>
</evidence>
<evidence type="ECO:0000256" key="9">
    <source>
        <dbReference type="ARBA" id="ARBA00047454"/>
    </source>
</evidence>
<keyword evidence="5" id="KW-0418">Kinase</keyword>
<feature type="binding site" evidence="10">
    <location>
        <position position="90"/>
    </location>
    <ligand>
        <name>ATP</name>
        <dbReference type="ChEBI" id="CHEBI:30616"/>
    </ligand>
</feature>
<dbReference type="GO" id="GO:0005634">
    <property type="term" value="C:nucleus"/>
    <property type="evidence" value="ECO:0007669"/>
    <property type="project" value="TreeGrafter"/>
</dbReference>
<dbReference type="InterPro" id="IPR017441">
    <property type="entry name" value="Protein_kinase_ATP_BS"/>
</dbReference>
<dbReference type="InterPro" id="IPR011009">
    <property type="entry name" value="Kinase-like_dom_sf"/>
</dbReference>
<dbReference type="PROSITE" id="PS00107">
    <property type="entry name" value="PROTEIN_KINASE_ATP"/>
    <property type="match status" value="1"/>
</dbReference>
<dbReference type="AlphaFoldDB" id="A0A814WJM3"/>
<evidence type="ECO:0000313" key="15">
    <source>
        <dbReference type="EMBL" id="CAF1202394.1"/>
    </source>
</evidence>
<feature type="domain" description="AGC-kinase C-terminal" evidence="14">
    <location>
        <begin position="316"/>
        <end position="364"/>
    </location>
</feature>
<dbReference type="PROSITE" id="PS50011">
    <property type="entry name" value="PROTEIN_KINASE_DOM"/>
    <property type="match status" value="1"/>
</dbReference>
<evidence type="ECO:0000256" key="5">
    <source>
        <dbReference type="ARBA" id="ARBA00022777"/>
    </source>
</evidence>
<dbReference type="Proteomes" id="UP000663870">
    <property type="component" value="Unassembled WGS sequence"/>
</dbReference>
<evidence type="ECO:0000256" key="6">
    <source>
        <dbReference type="ARBA" id="ARBA00022840"/>
    </source>
</evidence>
<feature type="domain" description="Protein kinase" evidence="13">
    <location>
        <begin position="59"/>
        <end position="315"/>
    </location>
</feature>
<name>A0A814WJM3_9BILA</name>
<comment type="catalytic activity">
    <reaction evidence="9">
        <text>L-seryl-[protein] + ATP = O-phospho-L-seryl-[protein] + ADP + H(+)</text>
        <dbReference type="Rhea" id="RHEA:17989"/>
        <dbReference type="Rhea" id="RHEA-COMP:9863"/>
        <dbReference type="Rhea" id="RHEA-COMP:11604"/>
        <dbReference type="ChEBI" id="CHEBI:15378"/>
        <dbReference type="ChEBI" id="CHEBI:29999"/>
        <dbReference type="ChEBI" id="CHEBI:30616"/>
        <dbReference type="ChEBI" id="CHEBI:83421"/>
        <dbReference type="ChEBI" id="CHEBI:456216"/>
        <dbReference type="EC" id="2.7.11.11"/>
    </reaction>
</comment>
<feature type="compositionally biased region" description="Basic and acidic residues" evidence="12">
    <location>
        <begin position="1"/>
        <end position="12"/>
    </location>
</feature>
<evidence type="ECO:0000256" key="10">
    <source>
        <dbReference type="PROSITE-ProRule" id="PRU10141"/>
    </source>
</evidence>
<dbReference type="Pfam" id="PF00069">
    <property type="entry name" value="Pkinase"/>
    <property type="match status" value="1"/>
</dbReference>
<evidence type="ECO:0000259" key="13">
    <source>
        <dbReference type="PROSITE" id="PS50011"/>
    </source>
</evidence>
<evidence type="ECO:0000256" key="1">
    <source>
        <dbReference type="ARBA" id="ARBA00012444"/>
    </source>
</evidence>
<organism evidence="15 17">
    <name type="scientific">Rotaria sordida</name>
    <dbReference type="NCBI Taxonomy" id="392033"/>
    <lineage>
        <taxon>Eukaryota</taxon>
        <taxon>Metazoa</taxon>
        <taxon>Spiralia</taxon>
        <taxon>Gnathifera</taxon>
        <taxon>Rotifera</taxon>
        <taxon>Eurotatoria</taxon>
        <taxon>Bdelloidea</taxon>
        <taxon>Philodinida</taxon>
        <taxon>Philodinidae</taxon>
        <taxon>Rotaria</taxon>
    </lineage>
</organism>
<dbReference type="PANTHER" id="PTHR24353">
    <property type="entry name" value="CYCLIC NUCLEOTIDE-DEPENDENT PROTEIN KINASE"/>
    <property type="match status" value="1"/>
</dbReference>
<evidence type="ECO:0000256" key="11">
    <source>
        <dbReference type="RuleBase" id="RU000304"/>
    </source>
</evidence>
<dbReference type="GO" id="GO:0005829">
    <property type="term" value="C:cytosol"/>
    <property type="evidence" value="ECO:0007669"/>
    <property type="project" value="TreeGrafter"/>
</dbReference>
<comment type="similarity">
    <text evidence="11">Belongs to the protein kinase superfamily.</text>
</comment>
<evidence type="ECO:0000256" key="2">
    <source>
        <dbReference type="ARBA" id="ARBA00022527"/>
    </source>
</evidence>
<dbReference type="GO" id="GO:0004691">
    <property type="term" value="F:cAMP-dependent protein kinase activity"/>
    <property type="evidence" value="ECO:0007669"/>
    <property type="project" value="UniProtKB-EC"/>
</dbReference>
<evidence type="ECO:0000313" key="18">
    <source>
        <dbReference type="Proteomes" id="UP000663870"/>
    </source>
</evidence>
<evidence type="ECO:0000256" key="7">
    <source>
        <dbReference type="ARBA" id="ARBA00023149"/>
    </source>
</evidence>
<dbReference type="EMBL" id="CAJNOH010001308">
    <property type="protein sequence ID" value="CAF1202394.1"/>
    <property type="molecule type" value="Genomic_DNA"/>
</dbReference>